<keyword evidence="3" id="KW-1185">Reference proteome</keyword>
<feature type="compositionally biased region" description="Basic and acidic residues" evidence="1">
    <location>
        <begin position="106"/>
        <end position="129"/>
    </location>
</feature>
<evidence type="ECO:0000313" key="3">
    <source>
        <dbReference type="Proteomes" id="UP000198211"/>
    </source>
</evidence>
<feature type="compositionally biased region" description="Polar residues" evidence="1">
    <location>
        <begin position="1"/>
        <end position="13"/>
    </location>
</feature>
<proteinExistence type="predicted"/>
<dbReference type="AlphaFoldDB" id="A0A225V5I9"/>
<feature type="region of interest" description="Disordered" evidence="1">
    <location>
        <begin position="1"/>
        <end position="138"/>
    </location>
</feature>
<comment type="caution">
    <text evidence="2">The sequence shown here is derived from an EMBL/GenBank/DDBJ whole genome shotgun (WGS) entry which is preliminary data.</text>
</comment>
<evidence type="ECO:0000313" key="2">
    <source>
        <dbReference type="EMBL" id="OWZ00374.1"/>
    </source>
</evidence>
<reference evidence="3" key="1">
    <citation type="submission" date="2017-03" db="EMBL/GenBank/DDBJ databases">
        <title>Phytopthora megakarya and P. palmivora, two closely related causual agents of cacao black pod achieved similar genome size and gene model numbers by different mechanisms.</title>
        <authorList>
            <person name="Ali S."/>
            <person name="Shao J."/>
            <person name="Larry D.J."/>
            <person name="Kronmiller B."/>
            <person name="Shen D."/>
            <person name="Strem M.D."/>
            <person name="Melnick R.L."/>
            <person name="Guiltinan M.J."/>
            <person name="Tyler B.M."/>
            <person name="Meinhardt L.W."/>
            <person name="Bailey B.A."/>
        </authorList>
    </citation>
    <scope>NUCLEOTIDE SEQUENCE [LARGE SCALE GENOMIC DNA]</scope>
    <source>
        <strain evidence="3">zdho120</strain>
    </source>
</reference>
<dbReference type="OrthoDB" id="129052at2759"/>
<organism evidence="2 3">
    <name type="scientific">Phytophthora megakarya</name>
    <dbReference type="NCBI Taxonomy" id="4795"/>
    <lineage>
        <taxon>Eukaryota</taxon>
        <taxon>Sar</taxon>
        <taxon>Stramenopiles</taxon>
        <taxon>Oomycota</taxon>
        <taxon>Peronosporomycetes</taxon>
        <taxon>Peronosporales</taxon>
        <taxon>Peronosporaceae</taxon>
        <taxon>Phytophthora</taxon>
    </lineage>
</organism>
<sequence length="199" mass="21968">MTVKADSTQNLVANATIEPLPRGTALNAARTPRSKTKDAGRNVSFSRQPTGTDTAKHVQRNSTSTNLKNGSDHEVVPVDPETEPTLRASNSGDLAKRAARRVNVWKKSEKDKKGEEERARQVKQEQDKRRQNHTAQVKQRRRAEIYALNALLRQLQQEKIAGYIAAQKQVQEVEQQVGIHMGSSLTNVTALALVEAVGA</sequence>
<feature type="compositionally biased region" description="Polar residues" evidence="1">
    <location>
        <begin position="60"/>
        <end position="69"/>
    </location>
</feature>
<dbReference type="EMBL" id="NBNE01007666">
    <property type="protein sequence ID" value="OWZ00374.1"/>
    <property type="molecule type" value="Genomic_DNA"/>
</dbReference>
<feature type="compositionally biased region" description="Polar residues" evidence="1">
    <location>
        <begin position="43"/>
        <end position="53"/>
    </location>
</feature>
<accession>A0A225V5I9</accession>
<evidence type="ECO:0008006" key="4">
    <source>
        <dbReference type="Google" id="ProtNLM"/>
    </source>
</evidence>
<evidence type="ECO:0000256" key="1">
    <source>
        <dbReference type="SAM" id="MobiDB-lite"/>
    </source>
</evidence>
<protein>
    <recommendedName>
        <fullName evidence="4">Small vasohibin-binding protein</fullName>
    </recommendedName>
</protein>
<name>A0A225V5I9_9STRA</name>
<gene>
    <name evidence="2" type="ORF">PHMEG_00028448</name>
</gene>
<dbReference type="Proteomes" id="UP000198211">
    <property type="component" value="Unassembled WGS sequence"/>
</dbReference>